<dbReference type="GO" id="GO:0004029">
    <property type="term" value="F:aldehyde dehydrogenase (NAD+) activity"/>
    <property type="evidence" value="ECO:0007669"/>
    <property type="project" value="TreeGrafter"/>
</dbReference>
<dbReference type="InterPro" id="IPR036291">
    <property type="entry name" value="NAD(P)-bd_dom_sf"/>
</dbReference>
<dbReference type="OrthoDB" id="5292533at2"/>
<dbReference type="AlphaFoldDB" id="A0A2P5GU98"/>
<evidence type="ECO:0000313" key="4">
    <source>
        <dbReference type="Proteomes" id="UP000237073"/>
    </source>
</evidence>
<evidence type="ECO:0000313" key="3">
    <source>
        <dbReference type="EMBL" id="POP50126.1"/>
    </source>
</evidence>
<dbReference type="InterPro" id="IPR001509">
    <property type="entry name" value="Epimerase_deHydtase"/>
</dbReference>
<dbReference type="EMBL" id="PQGD01000003">
    <property type="protein sequence ID" value="POP50126.1"/>
    <property type="molecule type" value="Genomic_DNA"/>
</dbReference>
<gene>
    <name evidence="3" type="ORF">CHU32_04925</name>
    <name evidence="2" type="ORF">CHU33_03370</name>
</gene>
<sequence>MKILLTGATSGLGRNAATYLLQGGHEVIAVGRNPVQGAELQQSGATFIPFDLTQADAKDCLRLVAGCDAVWHCAAKSSPWGSRTDFYNANVLVTQRLAQAAGRAQIPRFIHISTPAVYFDFQHHYDVRESYLARRFSSHYARSKYAAEHVIADAVKQFASTTWILLRPRGLFGPHDNVIVPRLLQQLQRDKGVLRLPRGGEALLDLTFVQNVVYAMALATRGESLRSGSIYNVTNHQPQRLNVMLDALLGEQLGLRYQIRSVPWPVLSLATRSLEVLGHCFNREPLVTRYSAGTVCFDMTLSAEKAITELGYRPRFSMAEGIALTGEWMREHGKNYHL</sequence>
<dbReference type="Proteomes" id="UP000247005">
    <property type="component" value="Unassembled WGS sequence"/>
</dbReference>
<feature type="domain" description="NAD-dependent epimerase/dehydratase" evidence="1">
    <location>
        <begin position="3"/>
        <end position="233"/>
    </location>
</feature>
<dbReference type="Gene3D" id="3.40.50.720">
    <property type="entry name" value="NAD(P)-binding Rossmann-like Domain"/>
    <property type="match status" value="1"/>
</dbReference>
<reference evidence="4 5" key="1">
    <citation type="submission" date="2018-01" db="EMBL/GenBank/DDBJ databases">
        <title>Superficieibacter electus gen. nov., sp. nov., an extended-spectrum beta-lactamase possessing member of the Enterobacteriaceae family, isolated from intensive care unit surfaces.</title>
        <authorList>
            <person name="Potter R.F."/>
            <person name="D'Souza A.W."/>
        </authorList>
    </citation>
    <scope>NUCLEOTIDE SEQUENCE [LARGE SCALE GENOMIC DNA]</scope>
    <source>
        <strain evidence="3 5">BP-1</strain>
        <strain evidence="2 4">BP-2</strain>
    </source>
</reference>
<dbReference type="InterPro" id="IPR051783">
    <property type="entry name" value="NAD(P)-dependent_oxidoreduct"/>
</dbReference>
<dbReference type="Pfam" id="PF01370">
    <property type="entry name" value="Epimerase"/>
    <property type="match status" value="1"/>
</dbReference>
<organism evidence="3 5">
    <name type="scientific">Superficieibacter electus</name>
    <dbReference type="NCBI Taxonomy" id="2022662"/>
    <lineage>
        <taxon>Bacteria</taxon>
        <taxon>Pseudomonadati</taxon>
        <taxon>Pseudomonadota</taxon>
        <taxon>Gammaproteobacteria</taxon>
        <taxon>Enterobacterales</taxon>
        <taxon>Enterobacteriaceae</taxon>
        <taxon>Superficieibacter</taxon>
    </lineage>
</organism>
<evidence type="ECO:0000313" key="5">
    <source>
        <dbReference type="Proteomes" id="UP000247005"/>
    </source>
</evidence>
<dbReference type="EMBL" id="PQGE01000002">
    <property type="protein sequence ID" value="POP47279.1"/>
    <property type="molecule type" value="Genomic_DNA"/>
</dbReference>
<evidence type="ECO:0000313" key="2">
    <source>
        <dbReference type="EMBL" id="POP47279.1"/>
    </source>
</evidence>
<dbReference type="PANTHER" id="PTHR48079:SF6">
    <property type="entry name" value="NAD(P)-BINDING DOMAIN-CONTAINING PROTEIN-RELATED"/>
    <property type="match status" value="1"/>
</dbReference>
<dbReference type="PANTHER" id="PTHR48079">
    <property type="entry name" value="PROTEIN YEEZ"/>
    <property type="match status" value="1"/>
</dbReference>
<accession>A0A2P5GU98</accession>
<dbReference type="GO" id="GO:0005737">
    <property type="term" value="C:cytoplasm"/>
    <property type="evidence" value="ECO:0007669"/>
    <property type="project" value="TreeGrafter"/>
</dbReference>
<evidence type="ECO:0000259" key="1">
    <source>
        <dbReference type="Pfam" id="PF01370"/>
    </source>
</evidence>
<comment type="caution">
    <text evidence="3">The sequence shown here is derived from an EMBL/GenBank/DDBJ whole genome shotgun (WGS) entry which is preliminary data.</text>
</comment>
<dbReference type="RefSeq" id="WP_103674668.1">
    <property type="nucleotide sequence ID" value="NZ_PQGD01000003.1"/>
</dbReference>
<name>A0A2P5GU98_9ENTR</name>
<dbReference type="Proteomes" id="UP000237073">
    <property type="component" value="Unassembled WGS sequence"/>
</dbReference>
<dbReference type="SUPFAM" id="SSF51735">
    <property type="entry name" value="NAD(P)-binding Rossmann-fold domains"/>
    <property type="match status" value="1"/>
</dbReference>
<proteinExistence type="predicted"/>
<keyword evidence="4" id="KW-1185">Reference proteome</keyword>
<protein>
    <recommendedName>
        <fullName evidence="1">NAD-dependent epimerase/dehydratase domain-containing protein</fullName>
    </recommendedName>
</protein>